<organism evidence="2 3">
    <name type="scientific">Ceratina calcarata</name>
    <dbReference type="NCBI Taxonomy" id="156304"/>
    <lineage>
        <taxon>Eukaryota</taxon>
        <taxon>Metazoa</taxon>
        <taxon>Ecdysozoa</taxon>
        <taxon>Arthropoda</taxon>
        <taxon>Hexapoda</taxon>
        <taxon>Insecta</taxon>
        <taxon>Pterygota</taxon>
        <taxon>Neoptera</taxon>
        <taxon>Endopterygota</taxon>
        <taxon>Hymenoptera</taxon>
        <taxon>Apocrita</taxon>
        <taxon>Aculeata</taxon>
        <taxon>Apoidea</taxon>
        <taxon>Anthophila</taxon>
        <taxon>Apidae</taxon>
        <taxon>Ceratina</taxon>
        <taxon>Zadontomerus</taxon>
    </lineage>
</organism>
<dbReference type="AlphaFoldDB" id="A0AAJ7SC98"/>
<dbReference type="InterPro" id="IPR010629">
    <property type="entry name" value="Ins_allergen"/>
</dbReference>
<evidence type="ECO:0000313" key="3">
    <source>
        <dbReference type="RefSeq" id="XP_026675214.1"/>
    </source>
</evidence>
<dbReference type="Proteomes" id="UP000694925">
    <property type="component" value="Unplaced"/>
</dbReference>
<accession>A0AAJ7SC98</accession>
<feature type="signal peptide" evidence="1">
    <location>
        <begin position="1"/>
        <end position="20"/>
    </location>
</feature>
<sequence length="455" mass="50830">MKLPLIVAAILAGLVATSHGHFLPPFGEGQLYEDIQYFIDMIPMEKVVSIVLQYASDDTDFKELIVYFKSDEFKETLKEVEAIAEFRNFADYLEKSGVHIYTGLNKLNEVVGLPPFHSALFANKITGGLKGLFEDVKSLVNYDNFIHGYVYKMRTSDAFREFVAHLKSNENQKFVNALYSSQKFIHFRAMLVQKGLDIGLVEDVIFTVLGIDFPVFEMPPQMKPPVKCFNQPTNMMKLAFAVLAVLALSAPSQAWTVPRTGNGALAKEIQDFVDIIPIDKMVSIVMQYAAEDAEFQKLVQYLLGSEFKALITDVEGMPEVLNILNYIQGAGLDIYMMVNKGNKFLGLKELTPPAYFANNFGVVRISGGIRGCINDLKALFPTEEVEALYKQKMASSPVFQDFMKHLSSPEFQQIATKVCANPHFKDLLANAKKVGIDAQQVKIVIEGILGVKLNC</sequence>
<protein>
    <submittedName>
        <fullName evidence="3">Uncharacterized protein LOC108632045</fullName>
    </submittedName>
</protein>
<evidence type="ECO:0000256" key="1">
    <source>
        <dbReference type="SAM" id="SignalP"/>
    </source>
</evidence>
<feature type="chain" id="PRO_5042555507" evidence="1">
    <location>
        <begin position="21"/>
        <end position="455"/>
    </location>
</feature>
<dbReference type="PANTHER" id="PTHR21163">
    <property type="entry name" value="PROTEIN G12"/>
    <property type="match status" value="1"/>
</dbReference>
<name>A0AAJ7SC98_9HYME</name>
<dbReference type="PANTHER" id="PTHR21163:SF1">
    <property type="entry name" value="PROTEIN G12"/>
    <property type="match status" value="1"/>
</dbReference>
<reference evidence="3" key="1">
    <citation type="submission" date="2025-08" db="UniProtKB">
        <authorList>
            <consortium name="RefSeq"/>
        </authorList>
    </citation>
    <scope>IDENTIFICATION</scope>
    <source>
        <tissue evidence="3">Whole body</tissue>
    </source>
</reference>
<proteinExistence type="predicted"/>
<dbReference type="RefSeq" id="XP_026675214.1">
    <property type="nucleotide sequence ID" value="XM_026819413.1"/>
</dbReference>
<dbReference type="GeneID" id="108632045"/>
<keyword evidence="1" id="KW-0732">Signal</keyword>
<gene>
    <name evidence="3" type="primary">LOC108632045</name>
</gene>
<dbReference type="Pfam" id="PF06757">
    <property type="entry name" value="Ins_allergen_rp"/>
    <property type="match status" value="2"/>
</dbReference>
<evidence type="ECO:0000313" key="2">
    <source>
        <dbReference type="Proteomes" id="UP000694925"/>
    </source>
</evidence>
<keyword evidence="2" id="KW-1185">Reference proteome</keyword>
<dbReference type="KEGG" id="ccal:108632045"/>